<dbReference type="GO" id="GO:0010181">
    <property type="term" value="F:FMN binding"/>
    <property type="evidence" value="ECO:0007669"/>
    <property type="project" value="InterPro"/>
</dbReference>
<dbReference type="RefSeq" id="WP_095660905.1">
    <property type="nucleotide sequence ID" value="NZ_CP019688.1"/>
</dbReference>
<dbReference type="InterPro" id="IPR026816">
    <property type="entry name" value="Flavodoxin_dom"/>
</dbReference>
<dbReference type="InterPro" id="IPR001226">
    <property type="entry name" value="Flavodoxin_CS"/>
</dbReference>
<dbReference type="AlphaFoldDB" id="A0A1Q2HZR9"/>
<evidence type="ECO:0000313" key="2">
    <source>
        <dbReference type="EMBL" id="AQQ16341.1"/>
    </source>
</evidence>
<dbReference type="PROSITE" id="PS00201">
    <property type="entry name" value="FLAVODOXIN"/>
    <property type="match status" value="1"/>
</dbReference>
<reference evidence="2 3" key="1">
    <citation type="submission" date="2016-12" db="EMBL/GenBank/DDBJ databases">
        <authorList>
            <person name="Song W.-J."/>
            <person name="Kurnit D.M."/>
        </authorList>
    </citation>
    <scope>NUCLEOTIDE SEQUENCE [LARGE SCALE GENOMIC DNA]</scope>
    <source>
        <strain evidence="2 3">DSM 30827</strain>
    </source>
</reference>
<dbReference type="Proteomes" id="UP000217209">
    <property type="component" value="Chromosome"/>
</dbReference>
<feature type="domain" description="Flavodoxin" evidence="1">
    <location>
        <begin position="4"/>
        <end position="131"/>
    </location>
</feature>
<proteinExistence type="predicted"/>
<evidence type="ECO:0000313" key="3">
    <source>
        <dbReference type="Proteomes" id="UP000217209"/>
    </source>
</evidence>
<protein>
    <submittedName>
        <fullName evidence="2">Flavodoxin domain protein</fullName>
    </submittedName>
</protein>
<gene>
    <name evidence="2" type="ORF">CGLAU_12065</name>
</gene>
<dbReference type="KEGG" id="cgv:CGLAU_12065"/>
<keyword evidence="3" id="KW-1185">Reference proteome</keyword>
<organism evidence="2 3">
    <name type="scientific">Corynebacterium glaucum</name>
    <dbReference type="NCBI Taxonomy" id="187491"/>
    <lineage>
        <taxon>Bacteria</taxon>
        <taxon>Bacillati</taxon>
        <taxon>Actinomycetota</taxon>
        <taxon>Actinomycetes</taxon>
        <taxon>Mycobacteriales</taxon>
        <taxon>Corynebacteriaceae</taxon>
        <taxon>Corynebacterium</taxon>
    </lineage>
</organism>
<dbReference type="Gene3D" id="3.40.50.360">
    <property type="match status" value="1"/>
</dbReference>
<name>A0A1Q2HZR9_9CORY</name>
<dbReference type="GO" id="GO:0009055">
    <property type="term" value="F:electron transfer activity"/>
    <property type="evidence" value="ECO:0007669"/>
    <property type="project" value="InterPro"/>
</dbReference>
<dbReference type="EMBL" id="CP019688">
    <property type="protein sequence ID" value="AQQ16341.1"/>
    <property type="molecule type" value="Genomic_DNA"/>
</dbReference>
<dbReference type="OrthoDB" id="4878515at2"/>
<dbReference type="Pfam" id="PF12724">
    <property type="entry name" value="Flavodoxin_5"/>
    <property type="match status" value="1"/>
</dbReference>
<evidence type="ECO:0000259" key="1">
    <source>
        <dbReference type="Pfam" id="PF12724"/>
    </source>
</evidence>
<dbReference type="InterPro" id="IPR029039">
    <property type="entry name" value="Flavoprotein-like_sf"/>
</dbReference>
<sequence>MTSIYYASTYGSTKQYAEELARRVGVDAVPIAEAGEVSAGTAAGPIVVLAPAHGPMHEGVKFVRSLGSEALRNRPAAVATTGMTIDDFVTTADPTGGLLGDLADSVTRFYLPGRLNYSELSAAHRNVMRGLITAVKMKPRKNENERNMIDSYGKDIDRVDFARLDPIVEWVEVQQI</sequence>
<accession>A0A1Q2HZR9</accession>
<dbReference type="SUPFAM" id="SSF52218">
    <property type="entry name" value="Flavoproteins"/>
    <property type="match status" value="1"/>
</dbReference>